<organism evidence="1">
    <name type="scientific">Candidatus Kentrum sp. TC</name>
    <dbReference type="NCBI Taxonomy" id="2126339"/>
    <lineage>
        <taxon>Bacteria</taxon>
        <taxon>Pseudomonadati</taxon>
        <taxon>Pseudomonadota</taxon>
        <taxon>Gammaproteobacteria</taxon>
        <taxon>Candidatus Kentrum</taxon>
    </lineage>
</organism>
<proteinExistence type="predicted"/>
<gene>
    <name evidence="1" type="ORF">BECKTC1821E_GA0114239_10453</name>
</gene>
<reference evidence="1" key="1">
    <citation type="submission" date="2019-02" db="EMBL/GenBank/DDBJ databases">
        <authorList>
            <person name="Gruber-Vodicka R. H."/>
            <person name="Seah K. B. B."/>
        </authorList>
    </citation>
    <scope>NUCLEOTIDE SEQUENCE</scope>
    <source>
        <strain evidence="1">BECK_BZ125</strain>
    </source>
</reference>
<protein>
    <submittedName>
        <fullName evidence="1">Uncharacterized protein</fullName>
    </submittedName>
</protein>
<sequence>MPTPKTEEKRRIIPPSIFRAIDADAFGIDTKDDREKYDLEDVNVEIARGIAEAMAHQRGEIELPDARDALETLMDGSE</sequence>
<dbReference type="AlphaFoldDB" id="A0A450YUP0"/>
<name>A0A450YUP0_9GAMM</name>
<accession>A0A450YUP0</accession>
<dbReference type="EMBL" id="CAADFT010000045">
    <property type="protein sequence ID" value="VFK45246.1"/>
    <property type="molecule type" value="Genomic_DNA"/>
</dbReference>
<evidence type="ECO:0000313" key="1">
    <source>
        <dbReference type="EMBL" id="VFK45246.1"/>
    </source>
</evidence>